<feature type="region of interest" description="Disordered" evidence="1">
    <location>
        <begin position="315"/>
        <end position="437"/>
    </location>
</feature>
<feature type="compositionally biased region" description="Low complexity" evidence="1">
    <location>
        <begin position="395"/>
        <end position="411"/>
    </location>
</feature>
<gene>
    <name evidence="2" type="ORF">F0P93_03450</name>
</gene>
<protein>
    <submittedName>
        <fullName evidence="2">Uncharacterized protein</fullName>
    </submittedName>
</protein>
<dbReference type="AlphaFoldDB" id="A0A5N1JQB3"/>
<dbReference type="RefSeq" id="WP_150874943.1">
    <property type="nucleotide sequence ID" value="NZ_VTWS01000001.1"/>
</dbReference>
<keyword evidence="3" id="KW-1185">Reference proteome</keyword>
<sequence>MKVLHTFKYLSLLAVVGFWGCSSSKQTAQNAGEFDDLYGSSSDAAVISSPQKEKRLASRQSTQRFNNGTLNSDPEYYNEQTASQYSDDEYYSEVSARKVTRGISADPGWNSDADYTNGFANGYNTAMMNSSWNRWGWNSPFYGGLSLGIGMGMMSPWGFNRFYSPFYSPFGYSPFGYGGGYAYSPFGYGGGFYDSFYSPYGYGYNSFYSPYSYGYGGYGRNVVVVNNYNNIGASRNATYGARGGSSRDRYNGDFVNTPRSYNSNNGGRRSGELNSANNNTYYSRPNTTGSSTSGSYGAGRTNSRGSDYYYGGSNTGGRASATNAPTPSYSAPSNSDYYAAPRSNSRGSYTPSPSSSVNSGSRYSAPQQSYQSPTAPTRSYQSAPTRSYEAPTQRSYSPPSQPSYSAPSYNGGSRGGSSGGSSGGGGYSGGGGSRGPR</sequence>
<feature type="compositionally biased region" description="Polar residues" evidence="1">
    <location>
        <begin position="257"/>
        <end position="286"/>
    </location>
</feature>
<proteinExistence type="predicted"/>
<dbReference type="Proteomes" id="UP000326344">
    <property type="component" value="Unassembled WGS sequence"/>
</dbReference>
<evidence type="ECO:0000256" key="1">
    <source>
        <dbReference type="SAM" id="MobiDB-lite"/>
    </source>
</evidence>
<comment type="caution">
    <text evidence="2">The sequence shown here is derived from an EMBL/GenBank/DDBJ whole genome shotgun (WGS) entry which is preliminary data.</text>
</comment>
<feature type="region of interest" description="Disordered" evidence="1">
    <location>
        <begin position="237"/>
        <end position="301"/>
    </location>
</feature>
<dbReference type="EMBL" id="VTWS01000001">
    <property type="protein sequence ID" value="KAA9356809.1"/>
    <property type="molecule type" value="Genomic_DNA"/>
</dbReference>
<accession>A0A5N1JQB3</accession>
<organism evidence="2 3">
    <name type="scientific">Larkinella humicola</name>
    <dbReference type="NCBI Taxonomy" id="2607654"/>
    <lineage>
        <taxon>Bacteria</taxon>
        <taxon>Pseudomonadati</taxon>
        <taxon>Bacteroidota</taxon>
        <taxon>Cytophagia</taxon>
        <taxon>Cytophagales</taxon>
        <taxon>Spirosomataceae</taxon>
        <taxon>Larkinella</taxon>
    </lineage>
</organism>
<feature type="compositionally biased region" description="Gly residues" evidence="1">
    <location>
        <begin position="412"/>
        <end position="437"/>
    </location>
</feature>
<feature type="compositionally biased region" description="Low complexity" evidence="1">
    <location>
        <begin position="343"/>
        <end position="364"/>
    </location>
</feature>
<feature type="compositionally biased region" description="Polar residues" evidence="1">
    <location>
        <begin position="58"/>
        <end position="77"/>
    </location>
</feature>
<feature type="region of interest" description="Disordered" evidence="1">
    <location>
        <begin position="49"/>
        <end position="77"/>
    </location>
</feature>
<feature type="compositionally biased region" description="Polar residues" evidence="1">
    <location>
        <begin position="316"/>
        <end position="336"/>
    </location>
</feature>
<name>A0A5N1JQB3_9BACT</name>
<evidence type="ECO:0000313" key="2">
    <source>
        <dbReference type="EMBL" id="KAA9356809.1"/>
    </source>
</evidence>
<feature type="compositionally biased region" description="Low complexity" evidence="1">
    <location>
        <begin position="287"/>
        <end position="301"/>
    </location>
</feature>
<reference evidence="2 3" key="1">
    <citation type="submission" date="2019-09" db="EMBL/GenBank/DDBJ databases">
        <title>Genome Sequence of Larkinella sp MA1.</title>
        <authorList>
            <person name="Srinivasan S."/>
        </authorList>
    </citation>
    <scope>NUCLEOTIDE SEQUENCE [LARGE SCALE GENOMIC DNA]</scope>
    <source>
        <strain evidence="2 3">MA1</strain>
    </source>
</reference>
<feature type="compositionally biased region" description="Polar residues" evidence="1">
    <location>
        <begin position="365"/>
        <end position="394"/>
    </location>
</feature>
<evidence type="ECO:0000313" key="3">
    <source>
        <dbReference type="Proteomes" id="UP000326344"/>
    </source>
</evidence>